<feature type="compositionally biased region" description="Basic and acidic residues" evidence="1">
    <location>
        <begin position="297"/>
        <end position="309"/>
    </location>
</feature>
<organism evidence="2 3">
    <name type="scientific">Hyaloperonospora brassicae</name>
    <name type="common">Brassica downy mildew</name>
    <name type="synonym">Peronospora brassicae</name>
    <dbReference type="NCBI Taxonomy" id="162125"/>
    <lineage>
        <taxon>Eukaryota</taxon>
        <taxon>Sar</taxon>
        <taxon>Stramenopiles</taxon>
        <taxon>Oomycota</taxon>
        <taxon>Peronosporomycetes</taxon>
        <taxon>Peronosporales</taxon>
        <taxon>Peronosporaceae</taxon>
        <taxon>Hyaloperonospora</taxon>
    </lineage>
</organism>
<evidence type="ECO:0000313" key="3">
    <source>
        <dbReference type="Proteomes" id="UP001162031"/>
    </source>
</evidence>
<evidence type="ECO:0000313" key="2">
    <source>
        <dbReference type="EMBL" id="CAI5719890.1"/>
    </source>
</evidence>
<dbReference type="Proteomes" id="UP001162031">
    <property type="component" value="Unassembled WGS sequence"/>
</dbReference>
<feature type="region of interest" description="Disordered" evidence="1">
    <location>
        <begin position="275"/>
        <end position="309"/>
    </location>
</feature>
<comment type="caution">
    <text evidence="2">The sequence shown here is derived from an EMBL/GenBank/DDBJ whole genome shotgun (WGS) entry which is preliminary data.</text>
</comment>
<name>A0AAV0TDW7_HYABA</name>
<reference evidence="2" key="1">
    <citation type="submission" date="2022-12" db="EMBL/GenBank/DDBJ databases">
        <authorList>
            <person name="Webb A."/>
        </authorList>
    </citation>
    <scope>NUCLEOTIDE SEQUENCE</scope>
    <source>
        <strain evidence="2">Hp1</strain>
    </source>
</reference>
<evidence type="ECO:0000256" key="1">
    <source>
        <dbReference type="SAM" id="MobiDB-lite"/>
    </source>
</evidence>
<dbReference type="EMBL" id="CANTFL010000251">
    <property type="protein sequence ID" value="CAI5719890.1"/>
    <property type="molecule type" value="Genomic_DNA"/>
</dbReference>
<keyword evidence="3" id="KW-1185">Reference proteome</keyword>
<dbReference type="AlphaFoldDB" id="A0AAV0TDW7"/>
<accession>A0AAV0TDW7</accession>
<feature type="region of interest" description="Disordered" evidence="1">
    <location>
        <begin position="117"/>
        <end position="137"/>
    </location>
</feature>
<gene>
    <name evidence="2" type="ORF">HBR001_LOCUS2279</name>
</gene>
<proteinExistence type="predicted"/>
<protein>
    <submittedName>
        <fullName evidence="2">Uncharacterized protein</fullName>
    </submittedName>
</protein>
<sequence>MSDAIVDESVPHRRNPFDASTSDRNPFPSFDGALANAPSVDDTEEGENDNRGEQDVDCALNWSIDTLAELQPVAFSPLGLQRQSVNRLETSLGSSGFFDDEKQYAVLRTPVVGARASRHTVAGRQRKKEPETMRNRIPSPLLPAELSQCCSETVRVQDRLQQVETVVVPSPLPHWESRRLSPSPTSTRRPERHEVSVAGVFKSESASPFGGPPRWSASPAAMRCGTPVGSTHLEGIFPSPLTSTLVTATPKQRSRLRLSFGLSPITFSVAEERCHENETAGSEETGERCRPNSGALSEEKTLPLSCTER</sequence>
<feature type="region of interest" description="Disordered" evidence="1">
    <location>
        <begin position="1"/>
        <end position="57"/>
    </location>
</feature>